<dbReference type="GO" id="GO:0005669">
    <property type="term" value="C:transcription factor TFIID complex"/>
    <property type="evidence" value="ECO:0007669"/>
    <property type="project" value="TreeGrafter"/>
</dbReference>
<evidence type="ECO:0000256" key="2">
    <source>
        <dbReference type="ARBA" id="ARBA00007646"/>
    </source>
</evidence>
<evidence type="ECO:0000313" key="8">
    <source>
        <dbReference type="Proteomes" id="UP000324585"/>
    </source>
</evidence>
<comment type="subcellular location">
    <subcellularLocation>
        <location evidence="1">Nucleus</location>
    </subcellularLocation>
</comment>
<comment type="caution">
    <text evidence="7">The sequence shown here is derived from an EMBL/GenBank/DDBJ whole genome shotgun (WGS) entry which is preliminary data.</text>
</comment>
<dbReference type="OrthoDB" id="341924at2759"/>
<evidence type="ECO:0000256" key="1">
    <source>
        <dbReference type="ARBA" id="ARBA00004123"/>
    </source>
</evidence>
<comment type="similarity">
    <text evidence="2">Belongs to the TAF9 family.</text>
</comment>
<keyword evidence="4" id="KW-0804">Transcription</keyword>
<accession>A0A5J4Z0B6</accession>
<dbReference type="Proteomes" id="UP000324585">
    <property type="component" value="Unassembled WGS sequence"/>
</dbReference>
<name>A0A5J4Z0B6_PORPP</name>
<proteinExistence type="inferred from homology"/>
<feature type="compositionally biased region" description="Polar residues" evidence="6">
    <location>
        <begin position="194"/>
        <end position="203"/>
    </location>
</feature>
<keyword evidence="3" id="KW-0805">Transcription regulation</keyword>
<dbReference type="PANTHER" id="PTHR48068:SF4">
    <property type="entry name" value="TATA-BOX BINDING PROTEIN ASSOCIATED FACTOR 9"/>
    <property type="match status" value="1"/>
</dbReference>
<dbReference type="Pfam" id="PF02291">
    <property type="entry name" value="TFIID-31kDa"/>
    <property type="match status" value="1"/>
</dbReference>
<dbReference type="InterPro" id="IPR003162">
    <property type="entry name" value="TFIID-31"/>
</dbReference>
<feature type="compositionally biased region" description="Polar residues" evidence="6">
    <location>
        <begin position="255"/>
        <end position="269"/>
    </location>
</feature>
<dbReference type="Gene3D" id="1.10.20.10">
    <property type="entry name" value="Histone, subunit A"/>
    <property type="match status" value="1"/>
</dbReference>
<dbReference type="InterPro" id="IPR051431">
    <property type="entry name" value="TFIID_subunit_9"/>
</dbReference>
<dbReference type="SUPFAM" id="SSF47113">
    <property type="entry name" value="Histone-fold"/>
    <property type="match status" value="1"/>
</dbReference>
<dbReference type="GO" id="GO:0003713">
    <property type="term" value="F:transcription coactivator activity"/>
    <property type="evidence" value="ECO:0007669"/>
    <property type="project" value="TreeGrafter"/>
</dbReference>
<dbReference type="PANTHER" id="PTHR48068">
    <property type="entry name" value="TAF9 RNA POLYMERASE II, TATA BOX-BINDING PROTEIN (TBP)-ASSOCIATED FACTOR"/>
    <property type="match status" value="1"/>
</dbReference>
<dbReference type="CDD" id="cd07979">
    <property type="entry name" value="HFD_TAF9"/>
    <property type="match status" value="1"/>
</dbReference>
<feature type="region of interest" description="Disordered" evidence="6">
    <location>
        <begin position="151"/>
        <end position="213"/>
    </location>
</feature>
<keyword evidence="5" id="KW-0539">Nucleus</keyword>
<dbReference type="GO" id="GO:0051123">
    <property type="term" value="P:RNA polymerase II preinitiation complex assembly"/>
    <property type="evidence" value="ECO:0007669"/>
    <property type="project" value="TreeGrafter"/>
</dbReference>
<evidence type="ECO:0000256" key="4">
    <source>
        <dbReference type="ARBA" id="ARBA00023163"/>
    </source>
</evidence>
<reference evidence="8" key="1">
    <citation type="journal article" date="2019" name="Nat. Commun.">
        <title>Expansion of phycobilisome linker gene families in mesophilic red algae.</title>
        <authorList>
            <person name="Lee J."/>
            <person name="Kim D."/>
            <person name="Bhattacharya D."/>
            <person name="Yoon H.S."/>
        </authorList>
    </citation>
    <scope>NUCLEOTIDE SEQUENCE [LARGE SCALE GENOMIC DNA]</scope>
    <source>
        <strain evidence="8">CCMP 1328</strain>
    </source>
</reference>
<keyword evidence="8" id="KW-1185">Reference proteome</keyword>
<protein>
    <submittedName>
        <fullName evidence="7">Transcription initiation factor TFIID subunit 9B</fullName>
    </submittedName>
</protein>
<organism evidence="7 8">
    <name type="scientific">Porphyridium purpureum</name>
    <name type="common">Red alga</name>
    <name type="synonym">Porphyridium cruentum</name>
    <dbReference type="NCBI Taxonomy" id="35688"/>
    <lineage>
        <taxon>Eukaryota</taxon>
        <taxon>Rhodophyta</taxon>
        <taxon>Bangiophyceae</taxon>
        <taxon>Porphyridiales</taxon>
        <taxon>Porphyridiaceae</taxon>
        <taxon>Porphyridium</taxon>
    </lineage>
</organism>
<gene>
    <name evidence="7" type="ORF">FVE85_0584</name>
</gene>
<sequence length="291" mass="30251">MEPNEEGGEEPAPRDAYVLTQILKSMGLREYDDRVVPMLLELMYRYVSETLEDAKSYAEFANRGAAVQGKGGATAAASANANVQANMAPDVITADDVKLAIQTRTSYSFTQVPSREVMAQMAREQNAIPLPVLDTVRAGVQLPEQEFQLTAHNYQIRTRSGKPPAKSKAGVKTPSTRPPLPGNSSVGPEAQAMPGTSSPSVAPTTDGVKMSTSASVASQPAFADGAAPMEGVLSGTSAPVGGSSARVPARAPDQATASASNPTAETTARSKAEAAVTGPAKNENAMDTSDR</sequence>
<keyword evidence="7" id="KW-0648">Protein biosynthesis</keyword>
<evidence type="ECO:0000256" key="6">
    <source>
        <dbReference type="SAM" id="MobiDB-lite"/>
    </source>
</evidence>
<feature type="region of interest" description="Disordered" evidence="6">
    <location>
        <begin position="228"/>
        <end position="291"/>
    </location>
</feature>
<evidence type="ECO:0000313" key="7">
    <source>
        <dbReference type="EMBL" id="KAA8496855.1"/>
    </source>
</evidence>
<dbReference type="GO" id="GO:0003743">
    <property type="term" value="F:translation initiation factor activity"/>
    <property type="evidence" value="ECO:0007669"/>
    <property type="project" value="UniProtKB-KW"/>
</dbReference>
<dbReference type="EMBL" id="VRMN01000002">
    <property type="protein sequence ID" value="KAA8496855.1"/>
    <property type="molecule type" value="Genomic_DNA"/>
</dbReference>
<dbReference type="GO" id="GO:0016251">
    <property type="term" value="F:RNA polymerase II general transcription initiation factor activity"/>
    <property type="evidence" value="ECO:0007669"/>
    <property type="project" value="TreeGrafter"/>
</dbReference>
<dbReference type="InterPro" id="IPR009072">
    <property type="entry name" value="Histone-fold"/>
</dbReference>
<evidence type="ECO:0000256" key="3">
    <source>
        <dbReference type="ARBA" id="ARBA00023015"/>
    </source>
</evidence>
<keyword evidence="7" id="KW-0396">Initiation factor</keyword>
<dbReference type="GO" id="GO:0000124">
    <property type="term" value="C:SAGA complex"/>
    <property type="evidence" value="ECO:0007669"/>
    <property type="project" value="TreeGrafter"/>
</dbReference>
<evidence type="ECO:0000256" key="5">
    <source>
        <dbReference type="ARBA" id="ARBA00023242"/>
    </source>
</evidence>
<dbReference type="AlphaFoldDB" id="A0A5J4Z0B6"/>
<dbReference type="GO" id="GO:0046982">
    <property type="term" value="F:protein heterodimerization activity"/>
    <property type="evidence" value="ECO:0007669"/>
    <property type="project" value="InterPro"/>
</dbReference>